<accession>A0A8C4PWB0</accession>
<keyword evidence="12" id="KW-1207">Sterol metabolism</keyword>
<evidence type="ECO:0000256" key="3">
    <source>
        <dbReference type="ARBA" id="ARBA00004860"/>
    </source>
</evidence>
<dbReference type="InterPro" id="IPR017972">
    <property type="entry name" value="Cyt_P450_CS"/>
</dbReference>
<comment type="cofactor">
    <cofactor evidence="1 14">
        <name>heme</name>
        <dbReference type="ChEBI" id="CHEBI:30413"/>
    </cofactor>
</comment>
<feature type="binding site" description="axial binding residue" evidence="14">
    <location>
        <position position="462"/>
    </location>
    <ligand>
        <name>heme</name>
        <dbReference type="ChEBI" id="CHEBI:30413"/>
    </ligand>
    <ligandPart>
        <name>Fe</name>
        <dbReference type="ChEBI" id="CHEBI:18248"/>
    </ligandPart>
</feature>
<dbReference type="PROSITE" id="PS00086">
    <property type="entry name" value="CYTOCHROME_P450"/>
    <property type="match status" value="1"/>
</dbReference>
<sequence length="538" mass="61407">MASRTRIFLWSIFSTLWSIFSTLCLALCTLFGRRRRMHGEPALECGWIPYLGMALQFGANPLEFLRKRHKRYGGIFTCRLAGKYVHFVTDPFSYGAVARRGRQLNWTKFAYEMSSKLFGHNNMDPEAGNTSENIHQTFHRTLQGDALDKLTTSMFENLQDVMFEDGAGKHTPAFEKNPNTAGLAWEEDDLYAFCYRVVFEASYLSVFGHGHDRPGRSLVNSRLENFKTFDSLFPALAAGLPIDLFRAARKARESLVSELLHERLRKRKDISALISLRMELNDTLSTLDDQDKAKTHLALLWASQANTAPATFWSLFYLLRHPEAYEAAKREVESCFGLPVPRKFEKNHPLLFCNHQLANLPILESIIMEAMRLSSASMNVRVAKENIELDLDSGATYRIRSGDVIALYPQLLHYDHSIYPKPEAFQYDRFLDEDGKLRTVFEKNGRKLKYSYMPFGSGVTMCPGRFFAMNEMKQFLVLVLSYFDIALMEPEGQVPALDQSRIGLGILQPHSDVSFRYRLVSAPYPTDFQHSAAAHHAA</sequence>
<dbReference type="GO" id="GO:0006699">
    <property type="term" value="P:bile acid biosynthetic process"/>
    <property type="evidence" value="ECO:0007669"/>
    <property type="project" value="UniProtKB-UniPathway"/>
</dbReference>
<evidence type="ECO:0000256" key="11">
    <source>
        <dbReference type="ARBA" id="ARBA00023136"/>
    </source>
</evidence>
<dbReference type="GO" id="GO:0016705">
    <property type="term" value="F:oxidoreductase activity, acting on paired donors, with incorporation or reduction of molecular oxygen"/>
    <property type="evidence" value="ECO:0007669"/>
    <property type="project" value="InterPro"/>
</dbReference>
<evidence type="ECO:0000256" key="10">
    <source>
        <dbReference type="ARBA" id="ARBA00023098"/>
    </source>
</evidence>
<evidence type="ECO:0000256" key="15">
    <source>
        <dbReference type="PIRSR" id="PIRSR000047-2"/>
    </source>
</evidence>
<dbReference type="UniPathway" id="UPA00221"/>
<evidence type="ECO:0000256" key="12">
    <source>
        <dbReference type="ARBA" id="ARBA00023166"/>
    </source>
</evidence>
<dbReference type="GeneTree" id="ENSGT00940000153141"/>
<dbReference type="GO" id="GO:0005506">
    <property type="term" value="F:iron ion binding"/>
    <property type="evidence" value="ECO:0007669"/>
    <property type="project" value="InterPro"/>
</dbReference>
<protein>
    <submittedName>
        <fullName evidence="17">Cytochrome P450, family 7, subfamily A, polypeptide 1</fullName>
    </submittedName>
</protein>
<keyword evidence="5 14" id="KW-0349">Heme</keyword>
<evidence type="ECO:0000256" key="6">
    <source>
        <dbReference type="ARBA" id="ARBA00022723"/>
    </source>
</evidence>
<keyword evidence="11" id="KW-0472">Membrane</keyword>
<comment type="subcellular location">
    <subcellularLocation>
        <location evidence="2">Endoplasmic reticulum membrane</location>
    </subcellularLocation>
</comment>
<evidence type="ECO:0000256" key="13">
    <source>
        <dbReference type="ARBA" id="ARBA00023221"/>
    </source>
</evidence>
<keyword evidence="13" id="KW-0753">Steroid metabolism</keyword>
<dbReference type="InterPro" id="IPR001128">
    <property type="entry name" value="Cyt_P450"/>
</dbReference>
<evidence type="ECO:0000256" key="7">
    <source>
        <dbReference type="ARBA" id="ARBA00022824"/>
    </source>
</evidence>
<feature type="binding site" evidence="15">
    <location>
        <position position="306"/>
    </location>
    <ligand>
        <name>substrate</name>
    </ligand>
</feature>
<keyword evidence="6 14" id="KW-0479">Metal-binding</keyword>
<dbReference type="PRINTS" id="PR00385">
    <property type="entry name" value="P450"/>
</dbReference>
<organism evidence="17 18">
    <name type="scientific">Eptatretus burgeri</name>
    <name type="common">Inshore hagfish</name>
    <dbReference type="NCBI Taxonomy" id="7764"/>
    <lineage>
        <taxon>Eukaryota</taxon>
        <taxon>Metazoa</taxon>
        <taxon>Chordata</taxon>
        <taxon>Craniata</taxon>
        <taxon>Vertebrata</taxon>
        <taxon>Cyclostomata</taxon>
        <taxon>Myxini</taxon>
        <taxon>Myxiniformes</taxon>
        <taxon>Myxinidae</taxon>
        <taxon>Eptatretinae</taxon>
        <taxon>Eptatretus</taxon>
    </lineage>
</organism>
<evidence type="ECO:0000256" key="5">
    <source>
        <dbReference type="ARBA" id="ARBA00022617"/>
    </source>
</evidence>
<dbReference type="GO" id="GO:0042632">
    <property type="term" value="P:cholesterol homeostasis"/>
    <property type="evidence" value="ECO:0007669"/>
    <property type="project" value="TreeGrafter"/>
</dbReference>
<evidence type="ECO:0000313" key="18">
    <source>
        <dbReference type="Proteomes" id="UP000694388"/>
    </source>
</evidence>
<reference evidence="17" key="2">
    <citation type="submission" date="2025-09" db="UniProtKB">
        <authorList>
            <consortium name="Ensembl"/>
        </authorList>
    </citation>
    <scope>IDENTIFICATION</scope>
</reference>
<dbReference type="Pfam" id="PF00067">
    <property type="entry name" value="p450"/>
    <property type="match status" value="1"/>
</dbReference>
<dbReference type="GO" id="GO:0005789">
    <property type="term" value="C:endoplasmic reticulum membrane"/>
    <property type="evidence" value="ECO:0007669"/>
    <property type="project" value="UniProtKB-SubCell"/>
</dbReference>
<dbReference type="GO" id="GO:0008395">
    <property type="term" value="F:steroid hydroxylase activity"/>
    <property type="evidence" value="ECO:0007669"/>
    <property type="project" value="TreeGrafter"/>
</dbReference>
<keyword evidence="10" id="KW-0443">Lipid metabolism</keyword>
<dbReference type="InterPro" id="IPR036396">
    <property type="entry name" value="Cyt_P450_sf"/>
</dbReference>
<dbReference type="Proteomes" id="UP000694388">
    <property type="component" value="Unplaced"/>
</dbReference>
<dbReference type="InterPro" id="IPR002403">
    <property type="entry name" value="Cyt_P450_E_grp-IV"/>
</dbReference>
<comment type="pathway">
    <text evidence="3">Lipid metabolism; bile acid biosynthesis.</text>
</comment>
<evidence type="ECO:0000256" key="2">
    <source>
        <dbReference type="ARBA" id="ARBA00004586"/>
    </source>
</evidence>
<evidence type="ECO:0000256" key="8">
    <source>
        <dbReference type="ARBA" id="ARBA00023002"/>
    </source>
</evidence>
<keyword evidence="9 14" id="KW-0408">Iron</keyword>
<feature type="binding site" evidence="15">
    <location>
        <position position="116"/>
    </location>
    <ligand>
        <name>substrate</name>
    </ligand>
</feature>
<evidence type="ECO:0000256" key="4">
    <source>
        <dbReference type="ARBA" id="ARBA00010617"/>
    </source>
</evidence>
<dbReference type="AlphaFoldDB" id="A0A8C4PWB0"/>
<dbReference type="PIRSF" id="PIRSF000047">
    <property type="entry name" value="Cytochrome_CYPVIIA1"/>
    <property type="match status" value="1"/>
</dbReference>
<dbReference type="OMA" id="MFRTAHN"/>
<comment type="similarity">
    <text evidence="4 16">Belongs to the cytochrome P450 family.</text>
</comment>
<reference evidence="17" key="1">
    <citation type="submission" date="2025-08" db="UniProtKB">
        <authorList>
            <consortium name="Ensembl"/>
        </authorList>
    </citation>
    <scope>IDENTIFICATION</scope>
</reference>
<evidence type="ECO:0000256" key="1">
    <source>
        <dbReference type="ARBA" id="ARBA00001971"/>
    </source>
</evidence>
<evidence type="ECO:0000256" key="9">
    <source>
        <dbReference type="ARBA" id="ARBA00023004"/>
    </source>
</evidence>
<dbReference type="SUPFAM" id="SSF48264">
    <property type="entry name" value="Cytochrome P450"/>
    <property type="match status" value="1"/>
</dbReference>
<dbReference type="PRINTS" id="PR00465">
    <property type="entry name" value="EP450IV"/>
</dbReference>
<name>A0A8C4PWB0_EPTBU</name>
<evidence type="ECO:0000256" key="16">
    <source>
        <dbReference type="RuleBase" id="RU000461"/>
    </source>
</evidence>
<dbReference type="InterPro" id="IPR050529">
    <property type="entry name" value="CYP450_sterol_14alpha_dmase"/>
</dbReference>
<evidence type="ECO:0000256" key="14">
    <source>
        <dbReference type="PIRSR" id="PIRSR000047-1"/>
    </source>
</evidence>
<evidence type="ECO:0000313" key="17">
    <source>
        <dbReference type="Ensembl" id="ENSEBUP00000000362.1"/>
    </source>
</evidence>
<proteinExistence type="inferred from homology"/>
<dbReference type="Ensembl" id="ENSEBUT00000000656.1">
    <property type="protein sequence ID" value="ENSEBUP00000000362.1"/>
    <property type="gene ID" value="ENSEBUG00000000542.1"/>
</dbReference>
<dbReference type="PANTHER" id="PTHR24304">
    <property type="entry name" value="CYTOCHROME P450 FAMILY 7"/>
    <property type="match status" value="1"/>
</dbReference>
<dbReference type="GO" id="GO:0020037">
    <property type="term" value="F:heme binding"/>
    <property type="evidence" value="ECO:0007669"/>
    <property type="project" value="InterPro"/>
</dbReference>
<keyword evidence="16" id="KW-0503">Monooxygenase</keyword>
<dbReference type="PANTHER" id="PTHR24304:SF1">
    <property type="entry name" value="CYTOCHROME P450 7A1"/>
    <property type="match status" value="1"/>
</dbReference>
<keyword evidence="18" id="KW-1185">Reference proteome</keyword>
<dbReference type="Gene3D" id="1.10.630.10">
    <property type="entry name" value="Cytochrome P450"/>
    <property type="match status" value="1"/>
</dbReference>
<dbReference type="InterPro" id="IPR024204">
    <property type="entry name" value="Cyt_P450_CYP7A1-type"/>
</dbReference>
<keyword evidence="8 16" id="KW-0560">Oxidoreductase</keyword>
<keyword evidence="7" id="KW-0256">Endoplasmic reticulum</keyword>